<organism evidence="3 4">
    <name type="scientific">Arenimonas oryziterrae DSM 21050 = YC6267</name>
    <dbReference type="NCBI Taxonomy" id="1121015"/>
    <lineage>
        <taxon>Bacteria</taxon>
        <taxon>Pseudomonadati</taxon>
        <taxon>Pseudomonadota</taxon>
        <taxon>Gammaproteobacteria</taxon>
        <taxon>Lysobacterales</taxon>
        <taxon>Lysobacteraceae</taxon>
        <taxon>Arenimonas</taxon>
    </lineage>
</organism>
<sequence>MSAQDFEMVPPRKFASLFPVFIGLVLPMMVFVPMLLATQGKPEIWTIAPFLLVFPVVSGVLAWSMHRRTLQLEEGKLLVRRFPWPRRIATAEMDLEQAAILNLDEHRELQPVFKIAGTRLPGYHSGLFRLRDRRRATVLLTDWQRVLVLPLRNGRVLLLSPQRPDALLAALRRTNG</sequence>
<feature type="transmembrane region" description="Helical" evidence="1">
    <location>
        <begin position="14"/>
        <end position="38"/>
    </location>
</feature>
<keyword evidence="1" id="KW-0812">Transmembrane</keyword>
<evidence type="ECO:0000256" key="1">
    <source>
        <dbReference type="SAM" id="Phobius"/>
    </source>
</evidence>
<evidence type="ECO:0000259" key="2">
    <source>
        <dbReference type="Pfam" id="PF10882"/>
    </source>
</evidence>
<evidence type="ECO:0000313" key="4">
    <source>
        <dbReference type="Proteomes" id="UP000029385"/>
    </source>
</evidence>
<keyword evidence="1" id="KW-0472">Membrane</keyword>
<dbReference type="InterPro" id="IPR027783">
    <property type="entry name" value="Bacterial_PH-related"/>
</dbReference>
<gene>
    <name evidence="3" type="ORF">N789_01795</name>
</gene>
<protein>
    <recommendedName>
        <fullName evidence="2">Bacterial Pleckstrin homology domain-containing protein</fullName>
    </recommendedName>
</protein>
<dbReference type="OrthoDB" id="5767765at2"/>
<dbReference type="STRING" id="1121015.GCA_000420545_01305"/>
<dbReference type="EMBL" id="AVCI01000001">
    <property type="protein sequence ID" value="KFN44770.1"/>
    <property type="molecule type" value="Genomic_DNA"/>
</dbReference>
<keyword evidence="4" id="KW-1185">Reference proteome</keyword>
<dbReference type="RefSeq" id="WP_022968940.1">
    <property type="nucleotide sequence ID" value="NZ_ATVD01000002.1"/>
</dbReference>
<feature type="domain" description="Bacterial Pleckstrin homology" evidence="2">
    <location>
        <begin position="75"/>
        <end position="173"/>
    </location>
</feature>
<name>A0A091BKB7_9GAMM</name>
<reference evidence="3 4" key="1">
    <citation type="submission" date="2013-09" db="EMBL/GenBank/DDBJ databases">
        <title>Genome sequencing of Arenimonas oryziterrae.</title>
        <authorList>
            <person name="Chen F."/>
            <person name="Wang G."/>
        </authorList>
    </citation>
    <scope>NUCLEOTIDE SEQUENCE [LARGE SCALE GENOMIC DNA]</scope>
    <source>
        <strain evidence="3 4">YC6267</strain>
    </source>
</reference>
<dbReference type="Pfam" id="PF10882">
    <property type="entry name" value="bPH_5"/>
    <property type="match status" value="1"/>
</dbReference>
<dbReference type="eggNOG" id="ENOG502ZP5M">
    <property type="taxonomic scope" value="Bacteria"/>
</dbReference>
<feature type="transmembrane region" description="Helical" evidence="1">
    <location>
        <begin position="44"/>
        <end position="63"/>
    </location>
</feature>
<dbReference type="Proteomes" id="UP000029385">
    <property type="component" value="Unassembled WGS sequence"/>
</dbReference>
<accession>A0A091BKB7</accession>
<proteinExistence type="predicted"/>
<dbReference type="PATRIC" id="fig|1121015.4.peg.355"/>
<comment type="caution">
    <text evidence="3">The sequence shown here is derived from an EMBL/GenBank/DDBJ whole genome shotgun (WGS) entry which is preliminary data.</text>
</comment>
<evidence type="ECO:0000313" key="3">
    <source>
        <dbReference type="EMBL" id="KFN44770.1"/>
    </source>
</evidence>
<dbReference type="AlphaFoldDB" id="A0A091BKB7"/>
<keyword evidence="1" id="KW-1133">Transmembrane helix</keyword>